<name>Q1IIK9_KORVE</name>
<dbReference type="Pfam" id="PF00072">
    <property type="entry name" value="Response_reg"/>
    <property type="match status" value="1"/>
</dbReference>
<dbReference type="AlphaFoldDB" id="Q1IIK9"/>
<sequence>MSKARILFVDDEASIRLTLPAILQMHGFDVRTEGSVTDALTAINEDRFEVLIADLNIGMPGDGFTVVSAMRRTQPEAVTIILTGYPAFETALEAIRSQVDDYAVKPANIEDLVQVIEDKLRHREPHRPMPKKPVATILRESSGDIVHDFVDEMRKLKEVAALELDDQELIDSVPMLVGELIGTLEGGSAPTSRLGRSAEHGRTRRKQGFKLPFLISEYGVLHRLLLRAIQDNLLAVDVSNVLNDIVQIEDVSARQLREAVEAFTSRTKIAA</sequence>
<keyword evidence="1 2" id="KW-0597">Phosphoprotein</keyword>
<dbReference type="OrthoDB" id="115359at2"/>
<dbReference type="InterPro" id="IPR025751">
    <property type="entry name" value="RsbRD_N_dom"/>
</dbReference>
<dbReference type="InterPro" id="IPR001789">
    <property type="entry name" value="Sig_transdc_resp-reg_receiver"/>
</dbReference>
<dbReference type="STRING" id="204669.Acid345_4291"/>
<protein>
    <submittedName>
        <fullName evidence="4">Response regulator receiver protein</fullName>
    </submittedName>
</protein>
<dbReference type="Proteomes" id="UP000002432">
    <property type="component" value="Chromosome"/>
</dbReference>
<dbReference type="InterPro" id="IPR050595">
    <property type="entry name" value="Bact_response_regulator"/>
</dbReference>
<dbReference type="EnsemblBacteria" id="ABF43291">
    <property type="protein sequence ID" value="ABF43291"/>
    <property type="gene ID" value="Acid345_4291"/>
</dbReference>
<accession>Q1IIK9</accession>
<dbReference type="Pfam" id="PF14361">
    <property type="entry name" value="RsbRD_N"/>
    <property type="match status" value="1"/>
</dbReference>
<dbReference type="PROSITE" id="PS50110">
    <property type="entry name" value="RESPONSE_REGULATORY"/>
    <property type="match status" value="1"/>
</dbReference>
<dbReference type="HOGENOM" id="CLU_1025944_0_0_0"/>
<evidence type="ECO:0000313" key="4">
    <source>
        <dbReference type="EMBL" id="ABF43291.1"/>
    </source>
</evidence>
<organism evidence="4 5">
    <name type="scientific">Koribacter versatilis (strain Ellin345)</name>
    <dbReference type="NCBI Taxonomy" id="204669"/>
    <lineage>
        <taxon>Bacteria</taxon>
        <taxon>Pseudomonadati</taxon>
        <taxon>Acidobacteriota</taxon>
        <taxon>Terriglobia</taxon>
        <taxon>Terriglobales</taxon>
        <taxon>Candidatus Korobacteraceae</taxon>
        <taxon>Candidatus Korobacter</taxon>
    </lineage>
</organism>
<dbReference type="KEGG" id="aba:Acid345_4291"/>
<reference evidence="4 5" key="1">
    <citation type="journal article" date="2009" name="Appl. Environ. Microbiol.">
        <title>Three genomes from the phylum Acidobacteria provide insight into the lifestyles of these microorganisms in soils.</title>
        <authorList>
            <person name="Ward N.L."/>
            <person name="Challacombe J.F."/>
            <person name="Janssen P.H."/>
            <person name="Henrissat B."/>
            <person name="Coutinho P.M."/>
            <person name="Wu M."/>
            <person name="Xie G."/>
            <person name="Haft D.H."/>
            <person name="Sait M."/>
            <person name="Badger J."/>
            <person name="Barabote R.D."/>
            <person name="Bradley B."/>
            <person name="Brettin T.S."/>
            <person name="Brinkac L.M."/>
            <person name="Bruce D."/>
            <person name="Creasy T."/>
            <person name="Daugherty S.C."/>
            <person name="Davidsen T.M."/>
            <person name="DeBoy R.T."/>
            <person name="Detter J.C."/>
            <person name="Dodson R.J."/>
            <person name="Durkin A.S."/>
            <person name="Ganapathy A."/>
            <person name="Gwinn-Giglio M."/>
            <person name="Han C.S."/>
            <person name="Khouri H."/>
            <person name="Kiss H."/>
            <person name="Kothari S.P."/>
            <person name="Madupu R."/>
            <person name="Nelson K.E."/>
            <person name="Nelson W.C."/>
            <person name="Paulsen I."/>
            <person name="Penn K."/>
            <person name="Ren Q."/>
            <person name="Rosovitz M.J."/>
            <person name="Selengut J.D."/>
            <person name="Shrivastava S."/>
            <person name="Sullivan S.A."/>
            <person name="Tapia R."/>
            <person name="Thompson L.S."/>
            <person name="Watkins K.L."/>
            <person name="Yang Q."/>
            <person name="Yu C."/>
            <person name="Zafar N."/>
            <person name="Zhou L."/>
            <person name="Kuske C.R."/>
        </authorList>
    </citation>
    <scope>NUCLEOTIDE SEQUENCE [LARGE SCALE GENOMIC DNA]</scope>
    <source>
        <strain evidence="4 5">Ellin345</strain>
    </source>
</reference>
<dbReference type="Gene3D" id="3.40.50.2300">
    <property type="match status" value="1"/>
</dbReference>
<dbReference type="GO" id="GO:0000160">
    <property type="term" value="P:phosphorelay signal transduction system"/>
    <property type="evidence" value="ECO:0007669"/>
    <property type="project" value="InterPro"/>
</dbReference>
<dbReference type="EMBL" id="CP000360">
    <property type="protein sequence ID" value="ABF43291.1"/>
    <property type="molecule type" value="Genomic_DNA"/>
</dbReference>
<dbReference type="eggNOG" id="COG2204">
    <property type="taxonomic scope" value="Bacteria"/>
</dbReference>
<feature type="modified residue" description="4-aspartylphosphate" evidence="2">
    <location>
        <position position="54"/>
    </location>
</feature>
<evidence type="ECO:0000256" key="1">
    <source>
        <dbReference type="ARBA" id="ARBA00022553"/>
    </source>
</evidence>
<evidence type="ECO:0000313" key="5">
    <source>
        <dbReference type="Proteomes" id="UP000002432"/>
    </source>
</evidence>
<gene>
    <name evidence="4" type="ordered locus">Acid345_4291</name>
</gene>
<dbReference type="SMART" id="SM00448">
    <property type="entry name" value="REC"/>
    <property type="match status" value="1"/>
</dbReference>
<dbReference type="SUPFAM" id="SSF52172">
    <property type="entry name" value="CheY-like"/>
    <property type="match status" value="1"/>
</dbReference>
<dbReference type="PANTHER" id="PTHR44591:SF3">
    <property type="entry name" value="RESPONSE REGULATORY DOMAIN-CONTAINING PROTEIN"/>
    <property type="match status" value="1"/>
</dbReference>
<evidence type="ECO:0000259" key="3">
    <source>
        <dbReference type="PROSITE" id="PS50110"/>
    </source>
</evidence>
<keyword evidence="5" id="KW-1185">Reference proteome</keyword>
<dbReference type="InterPro" id="IPR011006">
    <property type="entry name" value="CheY-like_superfamily"/>
</dbReference>
<evidence type="ECO:0000256" key="2">
    <source>
        <dbReference type="PROSITE-ProRule" id="PRU00169"/>
    </source>
</evidence>
<feature type="domain" description="Response regulatory" evidence="3">
    <location>
        <begin position="5"/>
        <end position="120"/>
    </location>
</feature>
<dbReference type="PANTHER" id="PTHR44591">
    <property type="entry name" value="STRESS RESPONSE REGULATOR PROTEIN 1"/>
    <property type="match status" value="1"/>
</dbReference>
<proteinExistence type="predicted"/>
<dbReference type="RefSeq" id="WP_011525088.1">
    <property type="nucleotide sequence ID" value="NC_008009.1"/>
</dbReference>